<dbReference type="InterPro" id="IPR039537">
    <property type="entry name" value="Retrotran_Ty1/copia-like"/>
</dbReference>
<evidence type="ECO:0000313" key="2">
    <source>
        <dbReference type="Proteomes" id="UP000325315"/>
    </source>
</evidence>
<dbReference type="PANTHER" id="PTHR42648:SF18">
    <property type="entry name" value="RETROTRANSPOSON, UNCLASSIFIED-LIKE PROTEIN"/>
    <property type="match status" value="1"/>
</dbReference>
<dbReference type="PANTHER" id="PTHR42648">
    <property type="entry name" value="TRANSPOSASE, PUTATIVE-RELATED"/>
    <property type="match status" value="1"/>
</dbReference>
<dbReference type="Proteomes" id="UP000325315">
    <property type="component" value="Unassembled WGS sequence"/>
</dbReference>
<dbReference type="InterPro" id="IPR012337">
    <property type="entry name" value="RNaseH-like_sf"/>
</dbReference>
<accession>A0A5B6WK17</accession>
<keyword evidence="2" id="KW-1185">Reference proteome</keyword>
<evidence type="ECO:0000313" key="1">
    <source>
        <dbReference type="EMBL" id="KAA3481506.1"/>
    </source>
</evidence>
<name>A0A5B6WK17_9ROSI</name>
<gene>
    <name evidence="1" type="ORF">EPI10_021866</name>
</gene>
<dbReference type="AlphaFoldDB" id="A0A5B6WK17"/>
<proteinExistence type="predicted"/>
<dbReference type="SUPFAM" id="SSF53098">
    <property type="entry name" value="Ribonuclease H-like"/>
    <property type="match status" value="1"/>
</dbReference>
<organism evidence="1 2">
    <name type="scientific">Gossypium australe</name>
    <dbReference type="NCBI Taxonomy" id="47621"/>
    <lineage>
        <taxon>Eukaryota</taxon>
        <taxon>Viridiplantae</taxon>
        <taxon>Streptophyta</taxon>
        <taxon>Embryophyta</taxon>
        <taxon>Tracheophyta</taxon>
        <taxon>Spermatophyta</taxon>
        <taxon>Magnoliopsida</taxon>
        <taxon>eudicotyledons</taxon>
        <taxon>Gunneridae</taxon>
        <taxon>Pentapetalae</taxon>
        <taxon>rosids</taxon>
        <taxon>malvids</taxon>
        <taxon>Malvales</taxon>
        <taxon>Malvaceae</taxon>
        <taxon>Malvoideae</taxon>
        <taxon>Gossypium</taxon>
    </lineage>
</organism>
<protein>
    <submittedName>
        <fullName evidence="1">Pleiotropic drug resistance protein 3-like</fullName>
    </submittedName>
</protein>
<sequence length="213" mass="25326">MEKVCKPLNSICRLKQLRDITFRRSRCSHIGQLLEKNYNIVFKNCGCIIFDLLGQEVITILMKNRIFVLDWNLHKRLRHTNYKSLSRMREAGLVKETISIDEHRGVCEVCQLEKHARPMKTPSLNGCRNFFLFIDDCTKYCWVYFLKQKFDVVEVFWKFKVQVENRIDCKLKKVMYDNEKLSTHSKTIVKQLGSIPTHQHLHSTAEWSVQEEK</sequence>
<dbReference type="OrthoDB" id="1002630at2759"/>
<dbReference type="EMBL" id="SMMG02000003">
    <property type="protein sequence ID" value="KAA3481506.1"/>
    <property type="molecule type" value="Genomic_DNA"/>
</dbReference>
<reference evidence="1" key="1">
    <citation type="submission" date="2019-08" db="EMBL/GenBank/DDBJ databases">
        <authorList>
            <person name="Liu F."/>
        </authorList>
    </citation>
    <scope>NUCLEOTIDE SEQUENCE [LARGE SCALE GENOMIC DNA]</scope>
    <source>
        <strain evidence="1">PA1801</strain>
        <tissue evidence="1">Leaf</tissue>
    </source>
</reference>
<comment type="caution">
    <text evidence="1">The sequence shown here is derived from an EMBL/GenBank/DDBJ whole genome shotgun (WGS) entry which is preliminary data.</text>
</comment>